<reference evidence="1 2" key="1">
    <citation type="submission" date="2024-07" db="EMBL/GenBank/DDBJ databases">
        <title>Marimonas sp.nov., isolated from tidal-flat sediment.</title>
        <authorList>
            <person name="Jayan J.N."/>
            <person name="Lee S.S."/>
        </authorList>
    </citation>
    <scope>NUCLEOTIDE SEQUENCE [LARGE SCALE GENOMIC DNA]</scope>
    <source>
        <strain evidence="1 2">MJW-29</strain>
    </source>
</reference>
<dbReference type="InterPro" id="IPR021445">
    <property type="entry name" value="DUF3095"/>
</dbReference>
<keyword evidence="2" id="KW-1185">Reference proteome</keyword>
<dbReference type="EMBL" id="JBFNXX010000006">
    <property type="protein sequence ID" value="MEW9919965.1"/>
    <property type="molecule type" value="Genomic_DNA"/>
</dbReference>
<dbReference type="Pfam" id="PF11294">
    <property type="entry name" value="DUF3095"/>
    <property type="match status" value="1"/>
</dbReference>
<sequence length="388" mass="41422">MRGTGVSDEDGFYEGLPLVDSFGALTERARFASLPETWWIGVADIIDSTALIEAGQYKTVNMVGAAVISAMINALKGHAFPFVFGGDGAGFAVAPGEVEIARDVLPKVARWAETEFGILLRVALFSVSDVRAAGHDVRVARLKVSDGVDYAMFDGGGLNWAESRMKAGEGTLDPAPEGSLPDLTGLSCRWSHMPARNGTILTLLAAPLPGAQPEKVSRVYERIVTLTQQLERGGHPAPVSGPGADWPPRGARLEAHAARGQGSLSRAWAKALFESLIAWFLIRTGLRPGGFDARRYARVVGENADFRKLDDGLKMTLDCDPDTQAEIEAILSAAAEEGLMGYGVFTQDEAMMTCIVPSILTDDHVHFIDGAAGGYTQAARKMKASQAF</sequence>
<dbReference type="RefSeq" id="WP_367877665.1">
    <property type="nucleotide sequence ID" value="NZ_JBFNXX010000006.1"/>
</dbReference>
<proteinExistence type="predicted"/>
<evidence type="ECO:0000313" key="1">
    <source>
        <dbReference type="EMBL" id="MEW9919965.1"/>
    </source>
</evidence>
<dbReference type="Proteomes" id="UP001556098">
    <property type="component" value="Unassembled WGS sequence"/>
</dbReference>
<evidence type="ECO:0000313" key="2">
    <source>
        <dbReference type="Proteomes" id="UP001556098"/>
    </source>
</evidence>
<protein>
    <submittedName>
        <fullName evidence="1">DUF3095 domain-containing protein</fullName>
    </submittedName>
</protein>
<organism evidence="1 2">
    <name type="scientific">Sulfitobacter sediminis</name>
    <dbReference type="NCBI Taxonomy" id="3234186"/>
    <lineage>
        <taxon>Bacteria</taxon>
        <taxon>Pseudomonadati</taxon>
        <taxon>Pseudomonadota</taxon>
        <taxon>Alphaproteobacteria</taxon>
        <taxon>Rhodobacterales</taxon>
        <taxon>Roseobacteraceae</taxon>
        <taxon>Sulfitobacter</taxon>
    </lineage>
</organism>
<name>A0ABV3RLW1_9RHOB</name>
<comment type="caution">
    <text evidence="1">The sequence shown here is derived from an EMBL/GenBank/DDBJ whole genome shotgun (WGS) entry which is preliminary data.</text>
</comment>
<accession>A0ABV3RLW1</accession>
<gene>
    <name evidence="1" type="ORF">AB2B41_10135</name>
</gene>